<accession>A0A1L9UME4</accession>
<evidence type="ECO:0000313" key="2">
    <source>
        <dbReference type="Proteomes" id="UP000184499"/>
    </source>
</evidence>
<name>A0A1L9UME4_ASPBC</name>
<keyword evidence="2" id="KW-1185">Reference proteome</keyword>
<dbReference type="RefSeq" id="XP_067480133.1">
    <property type="nucleotide sequence ID" value="XM_067627273.1"/>
</dbReference>
<dbReference type="VEuPathDB" id="FungiDB:ASPBRDRAFT_54667"/>
<organism evidence="1 2">
    <name type="scientific">Aspergillus brasiliensis (strain CBS 101740 / IMI 381727 / IBT 21946)</name>
    <dbReference type="NCBI Taxonomy" id="767769"/>
    <lineage>
        <taxon>Eukaryota</taxon>
        <taxon>Fungi</taxon>
        <taxon>Dikarya</taxon>
        <taxon>Ascomycota</taxon>
        <taxon>Pezizomycotina</taxon>
        <taxon>Eurotiomycetes</taxon>
        <taxon>Eurotiomycetidae</taxon>
        <taxon>Eurotiales</taxon>
        <taxon>Aspergillaceae</taxon>
        <taxon>Aspergillus</taxon>
        <taxon>Aspergillus subgen. Circumdati</taxon>
    </lineage>
</organism>
<sequence length="136" mass="14968">MRVRVSGIHLSARSNLVSRHTLHVGGRRQLVLISNANTPDENKCCEPTVASKDSTIPSFEQDNKQVLTRTRMVCRFEIKGLPRQSSLGHHFRNAASLPTQGGAKFRGIQDVRTHVQLVDPDGLLKISLADSSSNLS</sequence>
<gene>
    <name evidence="1" type="ORF">ASPBRDRAFT_54667</name>
</gene>
<reference evidence="2" key="1">
    <citation type="journal article" date="2017" name="Genome Biol.">
        <title>Comparative genomics reveals high biological diversity and specific adaptations in the industrially and medically important fungal genus Aspergillus.</title>
        <authorList>
            <person name="de Vries R.P."/>
            <person name="Riley R."/>
            <person name="Wiebenga A."/>
            <person name="Aguilar-Osorio G."/>
            <person name="Amillis S."/>
            <person name="Uchima C.A."/>
            <person name="Anderluh G."/>
            <person name="Asadollahi M."/>
            <person name="Askin M."/>
            <person name="Barry K."/>
            <person name="Battaglia E."/>
            <person name="Bayram O."/>
            <person name="Benocci T."/>
            <person name="Braus-Stromeyer S.A."/>
            <person name="Caldana C."/>
            <person name="Canovas D."/>
            <person name="Cerqueira G.C."/>
            <person name="Chen F."/>
            <person name="Chen W."/>
            <person name="Choi C."/>
            <person name="Clum A."/>
            <person name="Dos Santos R.A."/>
            <person name="Damasio A.R."/>
            <person name="Diallinas G."/>
            <person name="Emri T."/>
            <person name="Fekete E."/>
            <person name="Flipphi M."/>
            <person name="Freyberg S."/>
            <person name="Gallo A."/>
            <person name="Gournas C."/>
            <person name="Habgood R."/>
            <person name="Hainaut M."/>
            <person name="Harispe M.L."/>
            <person name="Henrissat B."/>
            <person name="Hilden K.S."/>
            <person name="Hope R."/>
            <person name="Hossain A."/>
            <person name="Karabika E."/>
            <person name="Karaffa L."/>
            <person name="Karanyi Z."/>
            <person name="Krasevec N."/>
            <person name="Kuo A."/>
            <person name="Kusch H."/>
            <person name="LaButti K."/>
            <person name="Lagendijk E.L."/>
            <person name="Lapidus A."/>
            <person name="Levasseur A."/>
            <person name="Lindquist E."/>
            <person name="Lipzen A."/>
            <person name="Logrieco A.F."/>
            <person name="MacCabe A."/>
            <person name="Maekelae M.R."/>
            <person name="Malavazi I."/>
            <person name="Melin P."/>
            <person name="Meyer V."/>
            <person name="Mielnichuk N."/>
            <person name="Miskei M."/>
            <person name="Molnar A.P."/>
            <person name="Mule G."/>
            <person name="Ngan C.Y."/>
            <person name="Orejas M."/>
            <person name="Orosz E."/>
            <person name="Ouedraogo J.P."/>
            <person name="Overkamp K.M."/>
            <person name="Park H.-S."/>
            <person name="Perrone G."/>
            <person name="Piumi F."/>
            <person name="Punt P.J."/>
            <person name="Ram A.F."/>
            <person name="Ramon A."/>
            <person name="Rauscher S."/>
            <person name="Record E."/>
            <person name="Riano-Pachon D.M."/>
            <person name="Robert V."/>
            <person name="Roehrig J."/>
            <person name="Ruller R."/>
            <person name="Salamov A."/>
            <person name="Salih N.S."/>
            <person name="Samson R.A."/>
            <person name="Sandor E."/>
            <person name="Sanguinetti M."/>
            <person name="Schuetze T."/>
            <person name="Sepcic K."/>
            <person name="Shelest E."/>
            <person name="Sherlock G."/>
            <person name="Sophianopoulou V."/>
            <person name="Squina F.M."/>
            <person name="Sun H."/>
            <person name="Susca A."/>
            <person name="Todd R.B."/>
            <person name="Tsang A."/>
            <person name="Unkles S.E."/>
            <person name="van de Wiele N."/>
            <person name="van Rossen-Uffink D."/>
            <person name="Oliveira J.V."/>
            <person name="Vesth T.C."/>
            <person name="Visser J."/>
            <person name="Yu J.-H."/>
            <person name="Zhou M."/>
            <person name="Andersen M.R."/>
            <person name="Archer D.B."/>
            <person name="Baker S.E."/>
            <person name="Benoit I."/>
            <person name="Brakhage A.A."/>
            <person name="Braus G.H."/>
            <person name="Fischer R."/>
            <person name="Frisvad J.C."/>
            <person name="Goldman G.H."/>
            <person name="Houbraken J."/>
            <person name="Oakley B."/>
            <person name="Pocsi I."/>
            <person name="Scazzocchio C."/>
            <person name="Seiboth B."/>
            <person name="vanKuyk P.A."/>
            <person name="Wortman J."/>
            <person name="Dyer P.S."/>
            <person name="Grigoriev I.V."/>
        </authorList>
    </citation>
    <scope>NUCLEOTIDE SEQUENCE [LARGE SCALE GENOMIC DNA]</scope>
    <source>
        <strain evidence="2">CBS 101740 / IMI 381727 / IBT 21946</strain>
    </source>
</reference>
<dbReference type="EMBL" id="KV878683">
    <property type="protein sequence ID" value="OJJ72885.1"/>
    <property type="molecule type" value="Genomic_DNA"/>
</dbReference>
<proteinExistence type="predicted"/>
<evidence type="ECO:0000313" key="1">
    <source>
        <dbReference type="EMBL" id="OJJ72885.1"/>
    </source>
</evidence>
<dbReference type="GeneID" id="93579761"/>
<dbReference type="Proteomes" id="UP000184499">
    <property type="component" value="Unassembled WGS sequence"/>
</dbReference>
<protein>
    <submittedName>
        <fullName evidence="1">Uncharacterized protein</fullName>
    </submittedName>
</protein>
<dbReference type="AlphaFoldDB" id="A0A1L9UME4"/>